<evidence type="ECO:0000256" key="7">
    <source>
        <dbReference type="ARBA" id="ARBA00023012"/>
    </source>
</evidence>
<accession>A0A0R0EDD3</accession>
<keyword evidence="8" id="KW-0812">Transmembrane</keyword>
<sequence length="453" mass="48686">MLVRWLQAWLRDVPVDDPLDRRNAPMLQVVSLLLATLPPLAWLARALVPDVPWRPGEVGSMLVGLSISVLAAVSFRLVRRGRFAWAARLLLAGFATSVVLAYLTTGFTAQRFEQPLLAVWMVIAALIVGRAALWWMFCSILLAFTCGIMVDIGVQGAALAFANDVVVSAMIFLLVAVVLDRSSVALRESLREAREHGAALGVANARLHAEMAERERTHAQLIQSQKTEAMGRLASGVAHDFGNLVGIIGGHVHRGLGTDDATRMKAALAGVESAATRAAMLTRRLMAFSREEAEVREWFDPGPALTNLEPMLRQLLAPAVRMRFSIATPLPEIHFDRTRFELMVLNIAANADHAMPGGGVFSVTAREDTGAGLLLAFGDDGMGMDAAVLARIFEPFFTTKPRGQGTGLGLSVVRDLIEAGGGSIHAESEPGRGSTFLLRIPGRAPATRHSAAA</sequence>
<feature type="transmembrane region" description="Helical" evidence="8">
    <location>
        <begin position="117"/>
        <end position="144"/>
    </location>
</feature>
<dbReference type="PATRIC" id="fig|659018.3.peg.2156"/>
<feature type="transmembrane region" description="Helical" evidence="8">
    <location>
        <begin position="29"/>
        <end position="48"/>
    </location>
</feature>
<evidence type="ECO:0000313" key="11">
    <source>
        <dbReference type="Proteomes" id="UP000050940"/>
    </source>
</evidence>
<dbReference type="InterPro" id="IPR005467">
    <property type="entry name" value="His_kinase_dom"/>
</dbReference>
<dbReference type="InterPro" id="IPR004358">
    <property type="entry name" value="Sig_transdc_His_kin-like_C"/>
</dbReference>
<keyword evidence="3" id="KW-0808">Transferase</keyword>
<dbReference type="Proteomes" id="UP000050940">
    <property type="component" value="Unassembled WGS sequence"/>
</dbReference>
<evidence type="ECO:0000256" key="3">
    <source>
        <dbReference type="ARBA" id="ARBA00022679"/>
    </source>
</evidence>
<keyword evidence="6" id="KW-0067">ATP-binding</keyword>
<dbReference type="GO" id="GO:0000160">
    <property type="term" value="P:phosphorelay signal transduction system"/>
    <property type="evidence" value="ECO:0007669"/>
    <property type="project" value="UniProtKB-KW"/>
</dbReference>
<keyword evidence="5" id="KW-0418">Kinase</keyword>
<dbReference type="SMART" id="SM00387">
    <property type="entry name" value="HATPase_c"/>
    <property type="match status" value="1"/>
</dbReference>
<dbReference type="PRINTS" id="PR00344">
    <property type="entry name" value="BCTRLSENSOR"/>
</dbReference>
<dbReference type="SUPFAM" id="SSF55874">
    <property type="entry name" value="ATPase domain of HSP90 chaperone/DNA topoisomerase II/histidine kinase"/>
    <property type="match status" value="1"/>
</dbReference>
<dbReference type="PANTHER" id="PTHR43065:SF46">
    <property type="entry name" value="C4-DICARBOXYLATE TRANSPORT SENSOR PROTEIN DCTB"/>
    <property type="match status" value="1"/>
</dbReference>
<dbReference type="GO" id="GO:0004673">
    <property type="term" value="F:protein histidine kinase activity"/>
    <property type="evidence" value="ECO:0007669"/>
    <property type="project" value="UniProtKB-EC"/>
</dbReference>
<protein>
    <recommendedName>
        <fullName evidence="2">histidine kinase</fullName>
        <ecNumber evidence="2">2.7.13.3</ecNumber>
    </recommendedName>
</protein>
<keyword evidence="8" id="KW-1133">Transmembrane helix</keyword>
<evidence type="ECO:0000313" key="10">
    <source>
        <dbReference type="EMBL" id="KRG88234.1"/>
    </source>
</evidence>
<reference evidence="10 11" key="1">
    <citation type="submission" date="2015-05" db="EMBL/GenBank/DDBJ databases">
        <title>Genome sequencing and analysis of members of genus Stenotrophomonas.</title>
        <authorList>
            <person name="Patil P.P."/>
            <person name="Midha S."/>
            <person name="Patil P.B."/>
        </authorList>
    </citation>
    <scope>NUCLEOTIDE SEQUENCE [LARGE SCALE GENOMIC DNA]</scope>
    <source>
        <strain evidence="10 11">JCM 16244</strain>
    </source>
</reference>
<evidence type="ECO:0000256" key="6">
    <source>
        <dbReference type="ARBA" id="ARBA00022840"/>
    </source>
</evidence>
<evidence type="ECO:0000256" key="8">
    <source>
        <dbReference type="SAM" id="Phobius"/>
    </source>
</evidence>
<dbReference type="Gene3D" id="1.10.287.130">
    <property type="match status" value="1"/>
</dbReference>
<dbReference type="AlphaFoldDB" id="A0A0R0EDD3"/>
<comment type="caution">
    <text evidence="10">The sequence shown here is derived from an EMBL/GenBank/DDBJ whole genome shotgun (WGS) entry which is preliminary data.</text>
</comment>
<dbReference type="InterPro" id="IPR036890">
    <property type="entry name" value="HATPase_C_sf"/>
</dbReference>
<dbReference type="STRING" id="659018.ABB34_00780"/>
<evidence type="ECO:0000256" key="1">
    <source>
        <dbReference type="ARBA" id="ARBA00000085"/>
    </source>
</evidence>
<dbReference type="Gene3D" id="3.30.565.10">
    <property type="entry name" value="Histidine kinase-like ATPase, C-terminal domain"/>
    <property type="match status" value="1"/>
</dbReference>
<gene>
    <name evidence="10" type="ORF">ABB34_00780</name>
</gene>
<feature type="transmembrane region" description="Helical" evidence="8">
    <location>
        <begin position="60"/>
        <end position="78"/>
    </location>
</feature>
<proteinExistence type="predicted"/>
<evidence type="ECO:0000256" key="5">
    <source>
        <dbReference type="ARBA" id="ARBA00022777"/>
    </source>
</evidence>
<feature type="transmembrane region" description="Helical" evidence="8">
    <location>
        <begin position="156"/>
        <end position="179"/>
    </location>
</feature>
<dbReference type="PROSITE" id="PS50109">
    <property type="entry name" value="HIS_KIN"/>
    <property type="match status" value="1"/>
</dbReference>
<evidence type="ECO:0000256" key="2">
    <source>
        <dbReference type="ARBA" id="ARBA00012438"/>
    </source>
</evidence>
<organism evidence="10 11">
    <name type="scientific">Stenotrophomonas daejeonensis</name>
    <dbReference type="NCBI Taxonomy" id="659018"/>
    <lineage>
        <taxon>Bacteria</taxon>
        <taxon>Pseudomonadati</taxon>
        <taxon>Pseudomonadota</taxon>
        <taxon>Gammaproteobacteria</taxon>
        <taxon>Lysobacterales</taxon>
        <taxon>Lysobacteraceae</taxon>
        <taxon>Stenotrophomonas</taxon>
    </lineage>
</organism>
<dbReference type="Pfam" id="PF02518">
    <property type="entry name" value="HATPase_c"/>
    <property type="match status" value="1"/>
</dbReference>
<dbReference type="EC" id="2.7.13.3" evidence="2"/>
<evidence type="ECO:0000259" key="9">
    <source>
        <dbReference type="PROSITE" id="PS50109"/>
    </source>
</evidence>
<keyword evidence="4" id="KW-0547">Nucleotide-binding</keyword>
<keyword evidence="7" id="KW-0902">Two-component regulatory system</keyword>
<name>A0A0R0EDD3_9GAMM</name>
<dbReference type="PANTHER" id="PTHR43065">
    <property type="entry name" value="SENSOR HISTIDINE KINASE"/>
    <property type="match status" value="1"/>
</dbReference>
<dbReference type="EMBL" id="LDJP01000006">
    <property type="protein sequence ID" value="KRG88234.1"/>
    <property type="molecule type" value="Genomic_DNA"/>
</dbReference>
<feature type="domain" description="Histidine kinase" evidence="9">
    <location>
        <begin position="236"/>
        <end position="444"/>
    </location>
</feature>
<evidence type="ECO:0000256" key="4">
    <source>
        <dbReference type="ARBA" id="ARBA00022741"/>
    </source>
</evidence>
<dbReference type="InterPro" id="IPR003594">
    <property type="entry name" value="HATPase_dom"/>
</dbReference>
<comment type="catalytic activity">
    <reaction evidence="1">
        <text>ATP + protein L-histidine = ADP + protein N-phospho-L-histidine.</text>
        <dbReference type="EC" id="2.7.13.3"/>
    </reaction>
</comment>
<keyword evidence="8" id="KW-0472">Membrane</keyword>
<dbReference type="GO" id="GO:0005524">
    <property type="term" value="F:ATP binding"/>
    <property type="evidence" value="ECO:0007669"/>
    <property type="project" value="UniProtKB-KW"/>
</dbReference>
<keyword evidence="11" id="KW-1185">Reference proteome</keyword>
<feature type="transmembrane region" description="Helical" evidence="8">
    <location>
        <begin position="85"/>
        <end position="105"/>
    </location>
</feature>